<dbReference type="EMBL" id="UAWB01000002">
    <property type="protein sequence ID" value="SQB26672.1"/>
    <property type="molecule type" value="Genomic_DNA"/>
</dbReference>
<dbReference type="RefSeq" id="WP_167356159.1">
    <property type="nucleotide sequence ID" value="NZ_FNEG01000001.1"/>
</dbReference>
<accession>A0A2X2V7F6</accession>
<evidence type="ECO:0000313" key="3">
    <source>
        <dbReference type="Proteomes" id="UP000199426"/>
    </source>
</evidence>
<name>A0A2X2V7F6_CHRJE</name>
<proteinExistence type="predicted"/>
<reference evidence="1 3" key="1">
    <citation type="submission" date="2016-10" db="EMBL/GenBank/DDBJ databases">
        <authorList>
            <person name="Varghese N."/>
            <person name="Submissions S."/>
        </authorList>
    </citation>
    <scope>NUCLEOTIDE SEQUENCE [LARGE SCALE GENOMIC DNA]</scope>
    <source>
        <strain evidence="1 3">DSM 19299</strain>
    </source>
</reference>
<dbReference type="AlphaFoldDB" id="A0A2X2V7F6"/>
<dbReference type="Proteomes" id="UP000199426">
    <property type="component" value="Unassembled WGS sequence"/>
</dbReference>
<dbReference type="EMBL" id="FNEG01000001">
    <property type="protein sequence ID" value="SDI24654.1"/>
    <property type="molecule type" value="Genomic_DNA"/>
</dbReference>
<protein>
    <recommendedName>
        <fullName evidence="5">Bacteriocin</fullName>
    </recommendedName>
</protein>
<evidence type="ECO:0008006" key="5">
    <source>
        <dbReference type="Google" id="ProtNLM"/>
    </source>
</evidence>
<organism evidence="2 4">
    <name type="scientific">Chryseobacterium jejuense</name>
    <dbReference type="NCBI Taxonomy" id="445960"/>
    <lineage>
        <taxon>Bacteria</taxon>
        <taxon>Pseudomonadati</taxon>
        <taxon>Bacteroidota</taxon>
        <taxon>Flavobacteriia</taxon>
        <taxon>Flavobacteriales</taxon>
        <taxon>Weeksellaceae</taxon>
        <taxon>Chryseobacterium group</taxon>
        <taxon>Chryseobacterium</taxon>
    </lineage>
</organism>
<keyword evidence="3" id="KW-1185">Reference proteome</keyword>
<evidence type="ECO:0000313" key="1">
    <source>
        <dbReference type="EMBL" id="SDI24654.1"/>
    </source>
</evidence>
<evidence type="ECO:0000313" key="2">
    <source>
        <dbReference type="EMBL" id="SQB26672.1"/>
    </source>
</evidence>
<evidence type="ECO:0000313" key="4">
    <source>
        <dbReference type="Proteomes" id="UP000251670"/>
    </source>
</evidence>
<dbReference type="Proteomes" id="UP000251670">
    <property type="component" value="Unassembled WGS sequence"/>
</dbReference>
<sequence length="56" mass="6124">MKNLRNKKLSRVQLKGIAGSGGIPPIKNCTSECCPTDGRQTCPWLMCPDVVCPQYS</sequence>
<gene>
    <name evidence="2" type="ORF">NCTC13492_00350</name>
    <name evidence="1" type="ORF">SAMN05421542_0565</name>
</gene>
<reference evidence="2 4" key="2">
    <citation type="submission" date="2018-06" db="EMBL/GenBank/DDBJ databases">
        <authorList>
            <consortium name="Pathogen Informatics"/>
            <person name="Doyle S."/>
        </authorList>
    </citation>
    <scope>NUCLEOTIDE SEQUENCE [LARGE SCALE GENOMIC DNA]</scope>
    <source>
        <strain evidence="2 4">NCTC13492</strain>
    </source>
</reference>